<dbReference type="Proteomes" id="UP001371299">
    <property type="component" value="Unassembled WGS sequence"/>
</dbReference>
<reference evidence="2" key="1">
    <citation type="submission" date="2022-02" db="EMBL/GenBank/DDBJ databases">
        <title>Corynebacterium sp. from urogenital microbiome.</title>
        <authorList>
            <person name="Cappelli E.A."/>
            <person name="Ribeiro T.G."/>
            <person name="Peixe L."/>
        </authorList>
    </citation>
    <scope>NUCLEOTIDE SEQUENCE</scope>
    <source>
        <strain evidence="2">C21Ua_68</strain>
    </source>
</reference>
<proteinExistence type="predicted"/>
<organism evidence="2 4">
    <name type="scientific">Corynebacterium yonathiae</name>
    <dbReference type="NCBI Taxonomy" id="2913504"/>
    <lineage>
        <taxon>Bacteria</taxon>
        <taxon>Bacillati</taxon>
        <taxon>Actinomycetota</taxon>
        <taxon>Actinomycetes</taxon>
        <taxon>Mycobacteriales</taxon>
        <taxon>Corynebacteriaceae</taxon>
        <taxon>Corynebacterium</taxon>
    </lineage>
</organism>
<evidence type="ECO:0000259" key="1">
    <source>
        <dbReference type="Pfam" id="PF04480"/>
    </source>
</evidence>
<comment type="caution">
    <text evidence="2">The sequence shown here is derived from an EMBL/GenBank/DDBJ whole genome shotgun (WGS) entry which is preliminary data.</text>
</comment>
<dbReference type="SUPFAM" id="SSF52980">
    <property type="entry name" value="Restriction endonuclease-like"/>
    <property type="match status" value="1"/>
</dbReference>
<keyword evidence="5" id="KW-1185">Reference proteome</keyword>
<dbReference type="EMBL" id="JAKMUZ010000010">
    <property type="protein sequence ID" value="MCZ9296189.1"/>
    <property type="molecule type" value="Genomic_DNA"/>
</dbReference>
<evidence type="ECO:0000313" key="4">
    <source>
        <dbReference type="Proteomes" id="UP001146439"/>
    </source>
</evidence>
<dbReference type="RefSeq" id="WP_238801235.1">
    <property type="nucleotide sequence ID" value="NZ_JAKMUZ010000010.1"/>
</dbReference>
<evidence type="ECO:0000313" key="5">
    <source>
        <dbReference type="Proteomes" id="UP001371299"/>
    </source>
</evidence>
<gene>
    <name evidence="2" type="ORF">L8V22_06380</name>
    <name evidence="3" type="ORF">WMQ01_03640</name>
</gene>
<accession>A0A9X3LYC8</accession>
<dbReference type="Gene3D" id="3.40.960.10">
    <property type="entry name" value="VSR Endonuclease"/>
    <property type="match status" value="1"/>
</dbReference>
<name>A0A9X3LYC8_9CORY</name>
<dbReference type="Pfam" id="PF04480">
    <property type="entry name" value="DUF559"/>
    <property type="match status" value="1"/>
</dbReference>
<dbReference type="InterPro" id="IPR011335">
    <property type="entry name" value="Restrct_endonuc-II-like"/>
</dbReference>
<sequence length="287" mass="32734">MEEVLVSGLSRGELKTHVANGKIIRIGRGIYTWREPTPMEVARILQKRWPGIMIAGNSAVQLYSKKEMTFPLKFAYRHILSGSQWFEVERTRQKTRFTFEGIPVQNPLLAAAAVDDDLAVTMLETRYQNRRGKQAIEKDLGCIARVPARVRELVNKSAVGADSEAERKVVRELQRRGKKVQVNHRIGPYLWDIVVGKVAVEIDGYDFHKAEDLGTFVKDRWKGNDAALRGYTVLRYSGSCVKHHLVDVVQQISEAHKGRTNFGSLAHESVWRWHWLLARCEAEPIYG</sequence>
<evidence type="ECO:0000313" key="2">
    <source>
        <dbReference type="EMBL" id="MCZ9296189.1"/>
    </source>
</evidence>
<protein>
    <submittedName>
        <fullName evidence="2">DUF559 domain-containing protein</fullName>
    </submittedName>
    <submittedName>
        <fullName evidence="3">Type IV toxin-antitoxin system AbiEi family antitoxin domain-containing protein</fullName>
    </submittedName>
</protein>
<evidence type="ECO:0000313" key="3">
    <source>
        <dbReference type="EMBL" id="MEK0145167.1"/>
    </source>
</evidence>
<reference evidence="3 5" key="2">
    <citation type="submission" date="2024-01" db="EMBL/GenBank/DDBJ databases">
        <title>Description of two novel Corynebacterium species isolated from human nasal passages and skin.</title>
        <authorList>
            <person name="Popowitch E."/>
            <person name="Tran T.H."/>
            <person name="Escapa I.F."/>
            <person name="Bhatt E."/>
            <person name="Sozat A.K."/>
            <person name="Roberts A.Q."/>
            <person name="Segre J.A."/>
            <person name="Kong H."/>
            <person name="Conlan S."/>
            <person name="Lemon K.P."/>
            <person name="Kelly M.S."/>
        </authorList>
    </citation>
    <scope>NUCLEOTIDE SEQUENCE [LARGE SCALE GENOMIC DNA]</scope>
    <source>
        <strain evidence="3 5">KPL2619</strain>
    </source>
</reference>
<dbReference type="InterPro" id="IPR007569">
    <property type="entry name" value="DUF559"/>
</dbReference>
<dbReference type="AlphaFoldDB" id="A0A9X3LYC8"/>
<dbReference type="Proteomes" id="UP001146439">
    <property type="component" value="Unassembled WGS sequence"/>
</dbReference>
<dbReference type="EMBL" id="JBBMGJ010000005">
    <property type="protein sequence ID" value="MEK0145167.1"/>
    <property type="molecule type" value="Genomic_DNA"/>
</dbReference>
<feature type="domain" description="DUF559" evidence="1">
    <location>
        <begin position="167"/>
        <end position="254"/>
    </location>
</feature>